<dbReference type="Proteomes" id="UP001428774">
    <property type="component" value="Unassembled WGS sequence"/>
</dbReference>
<comment type="caution">
    <text evidence="1">The sequence shown here is derived from an EMBL/GenBank/DDBJ whole genome shotgun (WGS) entry which is preliminary data.</text>
</comment>
<dbReference type="RefSeq" id="WP_347164875.1">
    <property type="nucleotide sequence ID" value="NZ_JBDNCH010000001.1"/>
</dbReference>
<dbReference type="EMBL" id="JBDNCH010000001">
    <property type="protein sequence ID" value="MEN9059732.1"/>
    <property type="molecule type" value="Genomic_DNA"/>
</dbReference>
<sequence length="115" mass="12402">MSRTARSRCRPSPTSSAEEAVWAIRTYVETRPDDQELADRQDELHALKERIDGLKADASGAIDVAGALTELGESFEALSGAPRSVTALEEAAWLLRAEPPRVNAASDALLGILRD</sequence>
<protein>
    <recommendedName>
        <fullName evidence="3">DUF4404 family protein</fullName>
    </recommendedName>
</protein>
<dbReference type="AlphaFoldDB" id="A0AAW9SJX6"/>
<accession>A0AAW9SJX6</accession>
<evidence type="ECO:0000313" key="1">
    <source>
        <dbReference type="EMBL" id="MEN9059732.1"/>
    </source>
</evidence>
<evidence type="ECO:0008006" key="3">
    <source>
        <dbReference type="Google" id="ProtNLM"/>
    </source>
</evidence>
<gene>
    <name evidence="1" type="ORF">ABFB10_00450</name>
</gene>
<proteinExistence type="predicted"/>
<keyword evidence="2" id="KW-1185">Reference proteome</keyword>
<evidence type="ECO:0000313" key="2">
    <source>
        <dbReference type="Proteomes" id="UP001428774"/>
    </source>
</evidence>
<reference evidence="1 2" key="1">
    <citation type="submission" date="2024-05" db="EMBL/GenBank/DDBJ databases">
        <title>Genome sequence of Ponticoccus litoralis KCCM 90028.</title>
        <authorList>
            <person name="Kim J.M."/>
            <person name="Lee J.K."/>
            <person name="Choi B.J."/>
            <person name="Bayburt H."/>
            <person name="Baek J.H."/>
            <person name="Jeon C.O."/>
        </authorList>
    </citation>
    <scope>NUCLEOTIDE SEQUENCE [LARGE SCALE GENOMIC DNA]</scope>
    <source>
        <strain evidence="1 2">KCCM 90028</strain>
    </source>
</reference>
<organism evidence="1 2">
    <name type="scientific">Ponticoccus litoralis</name>
    <dbReference type="NCBI Taxonomy" id="422297"/>
    <lineage>
        <taxon>Bacteria</taxon>
        <taxon>Pseudomonadati</taxon>
        <taxon>Pseudomonadota</taxon>
        <taxon>Alphaproteobacteria</taxon>
        <taxon>Rhodobacterales</taxon>
        <taxon>Roseobacteraceae</taxon>
        <taxon>Ponticoccus</taxon>
    </lineage>
</organism>
<name>A0AAW9SJX6_9RHOB</name>